<evidence type="ECO:0000259" key="1">
    <source>
        <dbReference type="Pfam" id="PF01872"/>
    </source>
</evidence>
<dbReference type="Gene3D" id="3.40.430.10">
    <property type="entry name" value="Dihydrofolate Reductase, subunit A"/>
    <property type="match status" value="1"/>
</dbReference>
<dbReference type="RefSeq" id="WP_105868789.1">
    <property type="nucleotide sequence ID" value="NZ_PVLV01000146.1"/>
</dbReference>
<dbReference type="PANTHER" id="PTHR38011">
    <property type="entry name" value="DIHYDROFOLATE REDUCTASE FAMILY PROTEIN (AFU_ORTHOLOGUE AFUA_8G06820)"/>
    <property type="match status" value="1"/>
</dbReference>
<evidence type="ECO:0000313" key="3">
    <source>
        <dbReference type="Proteomes" id="UP000239322"/>
    </source>
</evidence>
<sequence>MSSRRRAGHCRHTPQLPEEESRWQTSWWDFIVSLDGYASADGWPGFWGMEGPEYLAWLDSDGEKQHISLMGAATYRLMSGFAAQMPDDPGMADLTAMPKVVFSSTLDAPPDWRNTELVRGDAVRAVREMKQEAARPLRTLGSLTLCRSLLAAGLVDRFRLVVFPVITGATGKERIFDEYPDVRLDLVESRTFDGRLQLLEYAPTVLDGPPGTTP</sequence>
<dbReference type="SUPFAM" id="SSF53597">
    <property type="entry name" value="Dihydrofolate reductase-like"/>
    <property type="match status" value="1"/>
</dbReference>
<dbReference type="AlphaFoldDB" id="A0A2S9PXA0"/>
<dbReference type="InterPro" id="IPR024072">
    <property type="entry name" value="DHFR-like_dom_sf"/>
</dbReference>
<dbReference type="OrthoDB" id="4376317at2"/>
<dbReference type="InterPro" id="IPR050765">
    <property type="entry name" value="Riboflavin_Biosynth_HTPR"/>
</dbReference>
<dbReference type="GO" id="GO:0009231">
    <property type="term" value="P:riboflavin biosynthetic process"/>
    <property type="evidence" value="ECO:0007669"/>
    <property type="project" value="InterPro"/>
</dbReference>
<proteinExistence type="predicted"/>
<comment type="caution">
    <text evidence="2">The sequence shown here is derived from an EMBL/GenBank/DDBJ whole genome shotgun (WGS) entry which is preliminary data.</text>
</comment>
<reference evidence="2 3" key="1">
    <citation type="submission" date="2018-03" db="EMBL/GenBank/DDBJ databases">
        <title>Novel Streptomyces sp. from soil.</title>
        <authorList>
            <person name="Tan G.Y.A."/>
            <person name="Lee Z.Y."/>
        </authorList>
    </citation>
    <scope>NUCLEOTIDE SEQUENCE [LARGE SCALE GENOMIC DNA]</scope>
    <source>
        <strain evidence="2 3">ST5x</strain>
    </source>
</reference>
<feature type="domain" description="Bacterial bifunctional deaminase-reductase C-terminal" evidence="1">
    <location>
        <begin position="28"/>
        <end position="197"/>
    </location>
</feature>
<dbReference type="PANTHER" id="PTHR38011:SF2">
    <property type="entry name" value="BIFUNCTIONAL DEAMINASE-REDUCTASE DOMAIN PROTEIN"/>
    <property type="match status" value="1"/>
</dbReference>
<name>A0A2S9PXA0_9ACTN</name>
<dbReference type="Proteomes" id="UP000239322">
    <property type="component" value="Unassembled WGS sequence"/>
</dbReference>
<dbReference type="EMBL" id="PVLV01000146">
    <property type="protein sequence ID" value="PRH79048.1"/>
    <property type="molecule type" value="Genomic_DNA"/>
</dbReference>
<gene>
    <name evidence="2" type="ORF">C6N75_11590</name>
</gene>
<dbReference type="GO" id="GO:0008703">
    <property type="term" value="F:5-amino-6-(5-phosphoribosylamino)uracil reductase activity"/>
    <property type="evidence" value="ECO:0007669"/>
    <property type="project" value="InterPro"/>
</dbReference>
<accession>A0A2S9PXA0</accession>
<dbReference type="InterPro" id="IPR002734">
    <property type="entry name" value="RibDG_C"/>
</dbReference>
<protein>
    <submittedName>
        <fullName evidence="2">Deaminase</fullName>
    </submittedName>
</protein>
<organism evidence="2 3">
    <name type="scientific">Streptomyces solincola</name>
    <dbReference type="NCBI Taxonomy" id="2100817"/>
    <lineage>
        <taxon>Bacteria</taxon>
        <taxon>Bacillati</taxon>
        <taxon>Actinomycetota</taxon>
        <taxon>Actinomycetes</taxon>
        <taxon>Kitasatosporales</taxon>
        <taxon>Streptomycetaceae</taxon>
        <taxon>Streptomyces</taxon>
    </lineage>
</organism>
<evidence type="ECO:0000313" key="2">
    <source>
        <dbReference type="EMBL" id="PRH79048.1"/>
    </source>
</evidence>
<dbReference type="Pfam" id="PF01872">
    <property type="entry name" value="RibD_C"/>
    <property type="match status" value="1"/>
</dbReference>
<keyword evidence="3" id="KW-1185">Reference proteome</keyword>